<organism evidence="1">
    <name type="scientific">bioreactor metagenome</name>
    <dbReference type="NCBI Taxonomy" id="1076179"/>
    <lineage>
        <taxon>unclassified sequences</taxon>
        <taxon>metagenomes</taxon>
        <taxon>ecological metagenomes</taxon>
    </lineage>
</organism>
<evidence type="ECO:0000313" key="1">
    <source>
        <dbReference type="EMBL" id="MPN39452.1"/>
    </source>
</evidence>
<name>A0A645HLY2_9ZZZZ</name>
<comment type="caution">
    <text evidence="1">The sequence shown here is derived from an EMBL/GenBank/DDBJ whole genome shotgun (WGS) entry which is preliminary data.</text>
</comment>
<dbReference type="EMBL" id="VSSQ01095285">
    <property type="protein sequence ID" value="MPN39452.1"/>
    <property type="molecule type" value="Genomic_DNA"/>
</dbReference>
<gene>
    <name evidence="1" type="ORF">SDC9_186980</name>
</gene>
<dbReference type="AlphaFoldDB" id="A0A645HLY2"/>
<accession>A0A645HLY2</accession>
<reference evidence="1" key="1">
    <citation type="submission" date="2019-08" db="EMBL/GenBank/DDBJ databases">
        <authorList>
            <person name="Kucharzyk K."/>
            <person name="Murdoch R.W."/>
            <person name="Higgins S."/>
            <person name="Loffler F."/>
        </authorList>
    </citation>
    <scope>NUCLEOTIDE SEQUENCE</scope>
</reference>
<protein>
    <submittedName>
        <fullName evidence="1">Uncharacterized protein</fullName>
    </submittedName>
</protein>
<sequence length="54" mass="5939">MPRLRFMPAQTPQGSFVDILIEKSIKIHQVTLVSVAAPRPAVSFDPVDVYFPGA</sequence>
<proteinExistence type="predicted"/>